<keyword evidence="1" id="KW-0472">Membrane</keyword>
<keyword evidence="3" id="KW-1185">Reference proteome</keyword>
<keyword evidence="1" id="KW-0812">Transmembrane</keyword>
<organism evidence="2 3">
    <name type="scientific">Araneus ventricosus</name>
    <name type="common">Orbweaver spider</name>
    <name type="synonym">Epeira ventricosa</name>
    <dbReference type="NCBI Taxonomy" id="182803"/>
    <lineage>
        <taxon>Eukaryota</taxon>
        <taxon>Metazoa</taxon>
        <taxon>Ecdysozoa</taxon>
        <taxon>Arthropoda</taxon>
        <taxon>Chelicerata</taxon>
        <taxon>Arachnida</taxon>
        <taxon>Araneae</taxon>
        <taxon>Araneomorphae</taxon>
        <taxon>Entelegynae</taxon>
        <taxon>Araneoidea</taxon>
        <taxon>Araneidae</taxon>
        <taxon>Araneus</taxon>
    </lineage>
</organism>
<dbReference type="AlphaFoldDB" id="A0A4Y2PVP5"/>
<dbReference type="Proteomes" id="UP000499080">
    <property type="component" value="Unassembled WGS sequence"/>
</dbReference>
<keyword evidence="1" id="KW-1133">Transmembrane helix</keyword>
<accession>A0A4Y2PVP5</accession>
<evidence type="ECO:0000313" key="2">
    <source>
        <dbReference type="EMBL" id="GBN55299.1"/>
    </source>
</evidence>
<sequence length="197" mass="22694">MFTVSPYSHSVLTLFWLAESFELEKYFSFNGEEIAKPEQISASAFVFCPVICRKLKNDIPQPHGASIAQEVRALVSHQTRVLEFRSRWWLIYLCVNMTQPLLHAGGWLWVNLVKIIYSVAYILNLAFLHFCASEISFENIFFSTVTKNCKDLFLYSTFLFCPVRQLKSDFSRSSPATIAQRLGTGLVNQGSQFRSRW</sequence>
<feature type="transmembrane region" description="Helical" evidence="1">
    <location>
        <begin position="89"/>
        <end position="109"/>
    </location>
</feature>
<name>A0A4Y2PVP5_ARAVE</name>
<feature type="transmembrane region" description="Helical" evidence="1">
    <location>
        <begin position="115"/>
        <end position="132"/>
    </location>
</feature>
<gene>
    <name evidence="2" type="ORF">AVEN_13459_1</name>
</gene>
<evidence type="ECO:0000313" key="3">
    <source>
        <dbReference type="Proteomes" id="UP000499080"/>
    </source>
</evidence>
<protein>
    <submittedName>
        <fullName evidence="2">Uncharacterized protein</fullName>
    </submittedName>
</protein>
<dbReference type="EMBL" id="BGPR01012257">
    <property type="protein sequence ID" value="GBN55299.1"/>
    <property type="molecule type" value="Genomic_DNA"/>
</dbReference>
<proteinExistence type="predicted"/>
<comment type="caution">
    <text evidence="2">The sequence shown here is derived from an EMBL/GenBank/DDBJ whole genome shotgun (WGS) entry which is preliminary data.</text>
</comment>
<evidence type="ECO:0000256" key="1">
    <source>
        <dbReference type="SAM" id="Phobius"/>
    </source>
</evidence>
<reference evidence="2 3" key="1">
    <citation type="journal article" date="2019" name="Sci. Rep.">
        <title>Orb-weaving spider Araneus ventricosus genome elucidates the spidroin gene catalogue.</title>
        <authorList>
            <person name="Kono N."/>
            <person name="Nakamura H."/>
            <person name="Ohtoshi R."/>
            <person name="Moran D.A.P."/>
            <person name="Shinohara A."/>
            <person name="Yoshida Y."/>
            <person name="Fujiwara M."/>
            <person name="Mori M."/>
            <person name="Tomita M."/>
            <person name="Arakawa K."/>
        </authorList>
    </citation>
    <scope>NUCLEOTIDE SEQUENCE [LARGE SCALE GENOMIC DNA]</scope>
</reference>